<organism evidence="1 2">
    <name type="scientific">Monodon monoceros</name>
    <name type="common">Narwhal</name>
    <name type="synonym">Ceratodon monodon</name>
    <dbReference type="NCBI Taxonomy" id="40151"/>
    <lineage>
        <taxon>Eukaryota</taxon>
        <taxon>Metazoa</taxon>
        <taxon>Chordata</taxon>
        <taxon>Craniata</taxon>
        <taxon>Vertebrata</taxon>
        <taxon>Euteleostomi</taxon>
        <taxon>Mammalia</taxon>
        <taxon>Eutheria</taxon>
        <taxon>Laurasiatheria</taxon>
        <taxon>Artiodactyla</taxon>
        <taxon>Whippomorpha</taxon>
        <taxon>Cetacea</taxon>
        <taxon>Odontoceti</taxon>
        <taxon>Monodontidae</taxon>
        <taxon>Monodon</taxon>
    </lineage>
</organism>
<dbReference type="EMBL" id="RWIC01000326">
    <property type="protein sequence ID" value="TKC45486.1"/>
    <property type="molecule type" value="Genomic_DNA"/>
</dbReference>
<reference evidence="2" key="1">
    <citation type="journal article" date="2019" name="IScience">
        <title>Narwhal Genome Reveals Long-Term Low Genetic Diversity despite Current Large Abundance Size.</title>
        <authorList>
            <person name="Westbury M.V."/>
            <person name="Petersen B."/>
            <person name="Garde E."/>
            <person name="Heide-Jorgensen M.P."/>
            <person name="Lorenzen E.D."/>
        </authorList>
    </citation>
    <scope>NUCLEOTIDE SEQUENCE [LARGE SCALE GENOMIC DNA]</scope>
</reference>
<sequence>MCFYLHVMLAGEVTEDTESRDAGRSLSGGLSGSHQVILRELPSCVAPASKPRASRHLWRLARPRLGPADQSSVWSLRACHLPSFRSECPQRPSGRLAGLLRCICRDLHHMPAGTTKRGSTACLPDEFTSTENSFMAESSTWETATLNGLFSYEPVLSPEEPGTQVFRDLIPWDFELRHLWAQNH</sequence>
<gene>
    <name evidence="1" type="ORF">EI555_006060</name>
</gene>
<dbReference type="AlphaFoldDB" id="A0A4U1F9S1"/>
<proteinExistence type="predicted"/>
<name>A0A4U1F9S1_MONMO</name>
<evidence type="ECO:0000313" key="1">
    <source>
        <dbReference type="EMBL" id="TKC45486.1"/>
    </source>
</evidence>
<accession>A0A4U1F9S1</accession>
<evidence type="ECO:0000313" key="2">
    <source>
        <dbReference type="Proteomes" id="UP000308365"/>
    </source>
</evidence>
<protein>
    <submittedName>
        <fullName evidence="1">Uncharacterized protein</fullName>
    </submittedName>
</protein>
<dbReference type="Proteomes" id="UP000308365">
    <property type="component" value="Unassembled WGS sequence"/>
</dbReference>
<comment type="caution">
    <text evidence="1">The sequence shown here is derived from an EMBL/GenBank/DDBJ whole genome shotgun (WGS) entry which is preliminary data.</text>
</comment>